<sequence>MIRNGSDDDESAEGSKGPPTPKSARIDEDELIQEAVLAYAVSIDDDTDLPTTYAQAMASDDAMKWREAMNAELRSHEDNRTWTLKPGGKFKRTIGSRWVFVKKRDQNGDVVRYKAWRRRFRDIFPGRQHEFDPNNSRSMC</sequence>
<dbReference type="Proteomes" id="UP000054928">
    <property type="component" value="Unassembled WGS sequence"/>
</dbReference>
<feature type="region of interest" description="Disordered" evidence="1">
    <location>
        <begin position="1"/>
        <end position="27"/>
    </location>
</feature>
<dbReference type="STRING" id="4781.A0A0P1A567"/>
<evidence type="ECO:0000256" key="1">
    <source>
        <dbReference type="SAM" id="MobiDB-lite"/>
    </source>
</evidence>
<dbReference type="AlphaFoldDB" id="A0A0P1A567"/>
<accession>A0A0P1A567</accession>
<protein>
    <submittedName>
        <fullName evidence="2">Putative polyprotein</fullName>
    </submittedName>
</protein>
<dbReference type="OrthoDB" id="122196at2759"/>
<name>A0A0P1A567_PLAHL</name>
<evidence type="ECO:0000313" key="3">
    <source>
        <dbReference type="Proteomes" id="UP000054928"/>
    </source>
</evidence>
<proteinExistence type="predicted"/>
<dbReference type="RefSeq" id="XP_024572048.1">
    <property type="nucleotide sequence ID" value="XM_024726859.1"/>
</dbReference>
<organism evidence="2 3">
    <name type="scientific">Plasmopara halstedii</name>
    <name type="common">Downy mildew of sunflower</name>
    <dbReference type="NCBI Taxonomy" id="4781"/>
    <lineage>
        <taxon>Eukaryota</taxon>
        <taxon>Sar</taxon>
        <taxon>Stramenopiles</taxon>
        <taxon>Oomycota</taxon>
        <taxon>Peronosporomycetes</taxon>
        <taxon>Peronosporales</taxon>
        <taxon>Peronosporaceae</taxon>
        <taxon>Plasmopara</taxon>
    </lineage>
</organism>
<reference evidence="3" key="1">
    <citation type="submission" date="2014-09" db="EMBL/GenBank/DDBJ databases">
        <authorList>
            <person name="Sharma Rahul"/>
            <person name="Thines Marco"/>
        </authorList>
    </citation>
    <scope>NUCLEOTIDE SEQUENCE [LARGE SCALE GENOMIC DNA]</scope>
</reference>
<keyword evidence="3" id="KW-1185">Reference proteome</keyword>
<evidence type="ECO:0000313" key="2">
    <source>
        <dbReference type="EMBL" id="CEG35679.1"/>
    </source>
</evidence>
<dbReference type="EMBL" id="CCYD01000060">
    <property type="protein sequence ID" value="CEG35679.1"/>
    <property type="molecule type" value="Genomic_DNA"/>
</dbReference>
<dbReference type="GeneID" id="36407697"/>